<dbReference type="InterPro" id="IPR036907">
    <property type="entry name" value="5'-Nucleotdase_C_sf"/>
</dbReference>
<evidence type="ECO:0000259" key="5">
    <source>
        <dbReference type="Pfam" id="PF00149"/>
    </source>
</evidence>
<dbReference type="AlphaFoldDB" id="A0A917PPQ8"/>
<dbReference type="SUPFAM" id="SSF55816">
    <property type="entry name" value="5'-nucleotidase (syn. UDP-sugar hydrolase), C-terminal domain"/>
    <property type="match status" value="1"/>
</dbReference>
<dbReference type="InterPro" id="IPR008334">
    <property type="entry name" value="5'-Nucleotdase_C"/>
</dbReference>
<dbReference type="InterPro" id="IPR029052">
    <property type="entry name" value="Metallo-depent_PP-like"/>
</dbReference>
<evidence type="ECO:0000259" key="6">
    <source>
        <dbReference type="Pfam" id="PF02872"/>
    </source>
</evidence>
<feature type="domain" description="5'-Nucleotidase C-terminal" evidence="6">
    <location>
        <begin position="365"/>
        <end position="532"/>
    </location>
</feature>
<evidence type="ECO:0000313" key="7">
    <source>
        <dbReference type="EMBL" id="GGJ86278.1"/>
    </source>
</evidence>
<sequence>MKTPLMLLTLALGLSSCSLFAGNKPVDVVVLGLNDFHGNLVPTGFSGIKVPAPTAANPAATANLAAGGAEIIGGYVNSVRSANPDTVLVGGGDLIGASPVISSLLRDEPSVIALSKMGMQVSALGNHEFDQGLKELLRMQNGGCDSNDAAKACKFEANYPGASFKWLGANVVDKDSGKPVFAPYQIVTTASGARIAFVGAVTRVTPTIVTPDGVKTLNFLDEADSVNKFMPEIKAQNPDAIIMLIHEGGTATDKYNVAGCSSLMGNIVDIAKRVDPAVNAIISGHTHQGYNCLVNGRVVIQGDFYGHLLQRLDLQVDKASHKLLSIKAANVVMDASATTTIPKDPAETAIVAKAKGLTDAVKNTVVARIAVPQILRAANDAGESALGDVIADSQLAATRSAATGNAVIALMNPGGIRADLPDSTNIKPDNSVNFGDAFTVQPFGNTLTTVTLTGAQLKAVLEQQFDNPTAGSNRVLQVSAGLTYTWTAAAATGSRVSDLKLSGTDISPTGTYRVTVNSFLADGGDGFTVLKDGTDRLVQPNLSDVDAFQAYLKANTPVAPGPQNRITRK</sequence>
<evidence type="ECO:0000256" key="2">
    <source>
        <dbReference type="ARBA" id="ARBA00022525"/>
    </source>
</evidence>
<dbReference type="PROSITE" id="PS51257">
    <property type="entry name" value="PROKAR_LIPOPROTEIN"/>
    <property type="match status" value="1"/>
</dbReference>
<dbReference type="Proteomes" id="UP000635726">
    <property type="component" value="Unassembled WGS sequence"/>
</dbReference>
<dbReference type="PANTHER" id="PTHR11575">
    <property type="entry name" value="5'-NUCLEOTIDASE-RELATED"/>
    <property type="match status" value="1"/>
</dbReference>
<evidence type="ECO:0000256" key="1">
    <source>
        <dbReference type="ARBA" id="ARBA00004613"/>
    </source>
</evidence>
<dbReference type="GO" id="GO:0008768">
    <property type="term" value="F:UDP-sugar diphosphatase activity"/>
    <property type="evidence" value="ECO:0007669"/>
    <property type="project" value="TreeGrafter"/>
</dbReference>
<keyword evidence="3 4" id="KW-0732">Signal</keyword>
<dbReference type="SUPFAM" id="SSF56300">
    <property type="entry name" value="Metallo-dependent phosphatases"/>
    <property type="match status" value="1"/>
</dbReference>
<keyword evidence="4" id="KW-0378">Hydrolase</keyword>
<dbReference type="RefSeq" id="WP_188964378.1">
    <property type="nucleotide sequence ID" value="NZ_BMOE01000015.1"/>
</dbReference>
<comment type="caution">
    <text evidence="7">The sequence shown here is derived from an EMBL/GenBank/DDBJ whole genome shotgun (WGS) entry which is preliminary data.</text>
</comment>
<keyword evidence="8" id="KW-1185">Reference proteome</keyword>
<feature type="signal peptide" evidence="4">
    <location>
        <begin position="1"/>
        <end position="21"/>
    </location>
</feature>
<evidence type="ECO:0000256" key="3">
    <source>
        <dbReference type="ARBA" id="ARBA00022729"/>
    </source>
</evidence>
<dbReference type="GO" id="GO:0008253">
    <property type="term" value="F:5'-nucleotidase activity"/>
    <property type="evidence" value="ECO:0007669"/>
    <property type="project" value="TreeGrafter"/>
</dbReference>
<dbReference type="Gene3D" id="3.60.21.10">
    <property type="match status" value="1"/>
</dbReference>
<dbReference type="PRINTS" id="PR01607">
    <property type="entry name" value="APYRASEFAMLY"/>
</dbReference>
<protein>
    <submittedName>
        <fullName evidence="7">Multifunctional 2',3'-cyclic-nucleotide 2'-phosphodiesterase/5'-nucleotidase/3'-nucleotidase</fullName>
    </submittedName>
</protein>
<gene>
    <name evidence="7" type="ORF">GCM10008939_32750</name>
</gene>
<feature type="chain" id="PRO_5038157451" evidence="4">
    <location>
        <begin position="22"/>
        <end position="569"/>
    </location>
</feature>
<proteinExistence type="inferred from homology"/>
<comment type="similarity">
    <text evidence="4">Belongs to the 5'-nucleotidase family.</text>
</comment>
<evidence type="ECO:0000256" key="4">
    <source>
        <dbReference type="RuleBase" id="RU362119"/>
    </source>
</evidence>
<keyword evidence="2" id="KW-0964">Secreted</keyword>
<dbReference type="InterPro" id="IPR006179">
    <property type="entry name" value="5_nucleotidase/apyrase"/>
</dbReference>
<organism evidence="7 8">
    <name type="scientific">Deinococcus aquiradiocola</name>
    <dbReference type="NCBI Taxonomy" id="393059"/>
    <lineage>
        <taxon>Bacteria</taxon>
        <taxon>Thermotogati</taxon>
        <taxon>Deinococcota</taxon>
        <taxon>Deinococci</taxon>
        <taxon>Deinococcales</taxon>
        <taxon>Deinococcaceae</taxon>
        <taxon>Deinococcus</taxon>
    </lineage>
</organism>
<dbReference type="PANTHER" id="PTHR11575:SF24">
    <property type="entry name" value="5'-NUCLEOTIDASE"/>
    <property type="match status" value="1"/>
</dbReference>
<name>A0A917PPQ8_9DEIO</name>
<dbReference type="GO" id="GO:0030288">
    <property type="term" value="C:outer membrane-bounded periplasmic space"/>
    <property type="evidence" value="ECO:0007669"/>
    <property type="project" value="TreeGrafter"/>
</dbReference>
<feature type="domain" description="Calcineurin-like phosphoesterase" evidence="5">
    <location>
        <begin position="30"/>
        <end position="288"/>
    </location>
</feature>
<dbReference type="InterPro" id="IPR004843">
    <property type="entry name" value="Calcineurin-like_PHP"/>
</dbReference>
<reference evidence="7" key="2">
    <citation type="submission" date="2020-09" db="EMBL/GenBank/DDBJ databases">
        <authorList>
            <person name="Sun Q."/>
            <person name="Ohkuma M."/>
        </authorList>
    </citation>
    <scope>NUCLEOTIDE SEQUENCE</scope>
    <source>
        <strain evidence="7">JCM 14371</strain>
    </source>
</reference>
<dbReference type="GO" id="GO:0005576">
    <property type="term" value="C:extracellular region"/>
    <property type="evidence" value="ECO:0007669"/>
    <property type="project" value="UniProtKB-SubCell"/>
</dbReference>
<evidence type="ECO:0000313" key="8">
    <source>
        <dbReference type="Proteomes" id="UP000635726"/>
    </source>
</evidence>
<dbReference type="GO" id="GO:0000166">
    <property type="term" value="F:nucleotide binding"/>
    <property type="evidence" value="ECO:0007669"/>
    <property type="project" value="UniProtKB-KW"/>
</dbReference>
<comment type="subcellular location">
    <subcellularLocation>
        <location evidence="1">Secreted</location>
    </subcellularLocation>
</comment>
<reference evidence="7" key="1">
    <citation type="journal article" date="2014" name="Int. J. Syst. Evol. Microbiol.">
        <title>Complete genome sequence of Corynebacterium casei LMG S-19264T (=DSM 44701T), isolated from a smear-ripened cheese.</title>
        <authorList>
            <consortium name="US DOE Joint Genome Institute (JGI-PGF)"/>
            <person name="Walter F."/>
            <person name="Albersmeier A."/>
            <person name="Kalinowski J."/>
            <person name="Ruckert C."/>
        </authorList>
    </citation>
    <scope>NUCLEOTIDE SEQUENCE</scope>
    <source>
        <strain evidence="7">JCM 14371</strain>
    </source>
</reference>
<accession>A0A917PPQ8</accession>
<keyword evidence="4" id="KW-0547">Nucleotide-binding</keyword>
<dbReference type="Pfam" id="PF00149">
    <property type="entry name" value="Metallophos"/>
    <property type="match status" value="1"/>
</dbReference>
<dbReference type="GO" id="GO:0009166">
    <property type="term" value="P:nucleotide catabolic process"/>
    <property type="evidence" value="ECO:0007669"/>
    <property type="project" value="InterPro"/>
</dbReference>
<dbReference type="FunFam" id="3.90.780.10:FF:000004">
    <property type="entry name" value="UDP-sugar hydrolase, putative"/>
    <property type="match status" value="1"/>
</dbReference>
<dbReference type="EMBL" id="BMOE01000015">
    <property type="protein sequence ID" value="GGJ86278.1"/>
    <property type="molecule type" value="Genomic_DNA"/>
</dbReference>
<dbReference type="Pfam" id="PF02872">
    <property type="entry name" value="5_nucleotid_C"/>
    <property type="match status" value="1"/>
</dbReference>
<dbReference type="Gene3D" id="3.90.780.10">
    <property type="entry name" value="5'-Nucleotidase, C-terminal domain"/>
    <property type="match status" value="1"/>
</dbReference>